<dbReference type="Proteomes" id="UP000824081">
    <property type="component" value="Unassembled WGS sequence"/>
</dbReference>
<gene>
    <name evidence="2" type="ORF">IAC57_05300</name>
</gene>
<name>A0A9D1MFE0_9FIRM</name>
<dbReference type="EMBL" id="DVMZ01000140">
    <property type="protein sequence ID" value="HIU59503.1"/>
    <property type="molecule type" value="Genomic_DNA"/>
</dbReference>
<reference evidence="2" key="2">
    <citation type="journal article" date="2021" name="PeerJ">
        <title>Extensive microbial diversity within the chicken gut microbiome revealed by metagenomics and culture.</title>
        <authorList>
            <person name="Gilroy R."/>
            <person name="Ravi A."/>
            <person name="Getino M."/>
            <person name="Pursley I."/>
            <person name="Horton D.L."/>
            <person name="Alikhan N.F."/>
            <person name="Baker D."/>
            <person name="Gharbi K."/>
            <person name="Hall N."/>
            <person name="Watson M."/>
            <person name="Adriaenssens E.M."/>
            <person name="Foster-Nyarko E."/>
            <person name="Jarju S."/>
            <person name="Secka A."/>
            <person name="Antonio M."/>
            <person name="Oren A."/>
            <person name="Chaudhuri R.R."/>
            <person name="La Ragione R."/>
            <person name="Hildebrand F."/>
            <person name="Pallen M.J."/>
        </authorList>
    </citation>
    <scope>NUCLEOTIDE SEQUENCE</scope>
    <source>
        <strain evidence="2">11687</strain>
    </source>
</reference>
<dbReference type="SUPFAM" id="SSF53474">
    <property type="entry name" value="alpha/beta-Hydrolases"/>
    <property type="match status" value="1"/>
</dbReference>
<proteinExistence type="predicted"/>
<reference evidence="2" key="1">
    <citation type="submission" date="2020-10" db="EMBL/GenBank/DDBJ databases">
        <authorList>
            <person name="Gilroy R."/>
        </authorList>
    </citation>
    <scope>NUCLEOTIDE SEQUENCE</scope>
    <source>
        <strain evidence="2">11687</strain>
    </source>
</reference>
<dbReference type="Pfam" id="PF12146">
    <property type="entry name" value="Hydrolase_4"/>
    <property type="match status" value="1"/>
</dbReference>
<dbReference type="InterPro" id="IPR029058">
    <property type="entry name" value="AB_hydrolase_fold"/>
</dbReference>
<organism evidence="2 3">
    <name type="scientific">Candidatus Scatosoma pullistercoris</name>
    <dbReference type="NCBI Taxonomy" id="2840934"/>
    <lineage>
        <taxon>Bacteria</taxon>
        <taxon>Bacillati</taxon>
        <taxon>Bacillota</taxon>
        <taxon>Clostridia</taxon>
        <taxon>Candidatus Scatosoma</taxon>
    </lineage>
</organism>
<dbReference type="InterPro" id="IPR051044">
    <property type="entry name" value="MAG_DAG_Lipase"/>
</dbReference>
<feature type="domain" description="Serine aminopeptidase S33" evidence="1">
    <location>
        <begin position="27"/>
        <end position="287"/>
    </location>
</feature>
<comment type="caution">
    <text evidence="2">The sequence shown here is derived from an EMBL/GenBank/DDBJ whole genome shotgun (WGS) entry which is preliminary data.</text>
</comment>
<evidence type="ECO:0000313" key="2">
    <source>
        <dbReference type="EMBL" id="HIU59503.1"/>
    </source>
</evidence>
<evidence type="ECO:0000313" key="3">
    <source>
        <dbReference type="Proteomes" id="UP000824081"/>
    </source>
</evidence>
<protein>
    <submittedName>
        <fullName evidence="2">Alpha/beta fold hydrolase</fullName>
    </submittedName>
</protein>
<dbReference type="InterPro" id="IPR022742">
    <property type="entry name" value="Hydrolase_4"/>
</dbReference>
<keyword evidence="2" id="KW-0378">Hydrolase</keyword>
<sequence>MRIQSFTVISAYDNLALACVAYEPESSPKGVFQIVHGMCERKERYDKFMRFLAEHGFVAVAHDHRGHGASVVSDADLGWFRDRKAVAIVEDAVQVTRVAKERYPGLPVVLFGHSMGSMIVRCYLQKHDSEIDKLAVCGSPSKNSLAGAGLALAKSIALTRGERYRSPMLAQLSTGNGDKKFPGEGRACWLTRDRSVAEAYNADPKCNFIFTCNGYENLFRLMQSTYNAGKYEVRNPALPILFVSGSDDAVLISEEKWFASQQFLRDVGYRNVSGKLYHQMRHEILNEIGKEEVYADLLAFAEKDGTK</sequence>
<evidence type="ECO:0000259" key="1">
    <source>
        <dbReference type="Pfam" id="PF12146"/>
    </source>
</evidence>
<accession>A0A9D1MFE0</accession>
<dbReference type="GO" id="GO:0016787">
    <property type="term" value="F:hydrolase activity"/>
    <property type="evidence" value="ECO:0007669"/>
    <property type="project" value="UniProtKB-KW"/>
</dbReference>
<dbReference type="PANTHER" id="PTHR11614">
    <property type="entry name" value="PHOSPHOLIPASE-RELATED"/>
    <property type="match status" value="1"/>
</dbReference>
<dbReference type="AlphaFoldDB" id="A0A9D1MFE0"/>
<dbReference type="Gene3D" id="3.40.50.1820">
    <property type="entry name" value="alpha/beta hydrolase"/>
    <property type="match status" value="1"/>
</dbReference>